<reference evidence="1" key="1">
    <citation type="submission" date="2018-05" db="EMBL/GenBank/DDBJ databases">
        <authorList>
            <person name="Lanie J.A."/>
            <person name="Ng W.-L."/>
            <person name="Kazmierczak K.M."/>
            <person name="Andrzejewski T.M."/>
            <person name="Davidsen T.M."/>
            <person name="Wayne K.J."/>
            <person name="Tettelin H."/>
            <person name="Glass J.I."/>
            <person name="Rusch D."/>
            <person name="Podicherti R."/>
            <person name="Tsui H.-C.T."/>
            <person name="Winkler M.E."/>
        </authorList>
    </citation>
    <scope>NUCLEOTIDE SEQUENCE</scope>
</reference>
<dbReference type="EMBL" id="UINC01166135">
    <property type="protein sequence ID" value="SVD67918.1"/>
    <property type="molecule type" value="Genomic_DNA"/>
</dbReference>
<protein>
    <submittedName>
        <fullName evidence="1">Uncharacterized protein</fullName>
    </submittedName>
</protein>
<sequence>MVRFEIRSGVQTITEVCDDCNCHVRDLTMDDILVKADTDLIIKNSKGEVLTNTSPRGECKCENCS</sequence>
<accession>A0A382XC40</accession>
<dbReference type="AlphaFoldDB" id="A0A382XC40"/>
<proteinExistence type="predicted"/>
<evidence type="ECO:0000313" key="1">
    <source>
        <dbReference type="EMBL" id="SVD67918.1"/>
    </source>
</evidence>
<gene>
    <name evidence="1" type="ORF">METZ01_LOCUS420772</name>
</gene>
<name>A0A382XC40_9ZZZZ</name>
<organism evidence="1">
    <name type="scientific">marine metagenome</name>
    <dbReference type="NCBI Taxonomy" id="408172"/>
    <lineage>
        <taxon>unclassified sequences</taxon>
        <taxon>metagenomes</taxon>
        <taxon>ecological metagenomes</taxon>
    </lineage>
</organism>